<dbReference type="Gene3D" id="3.40.50.1820">
    <property type="entry name" value="alpha/beta hydrolase"/>
    <property type="match status" value="1"/>
</dbReference>
<evidence type="ECO:0000259" key="1">
    <source>
        <dbReference type="Pfam" id="PF00561"/>
    </source>
</evidence>
<dbReference type="EMBL" id="LSTO01000001">
    <property type="protein sequence ID" value="OWW23090.1"/>
    <property type="molecule type" value="Genomic_DNA"/>
</dbReference>
<sequence>MLEHFRQQQAQVNGVTINFRHGGEGPPLLLLHGFPQTHVIWHKVADALAKRYTLVMPDLRGYGDSSRLPGLPDHSNYAKREMAQDMVELMRSLGHHSFFLCGHDRGGRVSHRLALDHKDAVRKLMILDISPTRTMYEATDKTFATLYYHWFFMIQPAPVPETLIGNSAAFLLETSLGNWGSNGAKFIDDEAMAEYLRCFCRPDAIHAACEDYRAAASIDLEHDRDHETNKIACPVHVLWGEHGVVGRLFKPLEDWQAKCDQPVTGKAVPAGP</sequence>
<name>A0A254TKB6_9BURK</name>
<keyword evidence="3" id="KW-1185">Reference proteome</keyword>
<evidence type="ECO:0000313" key="3">
    <source>
        <dbReference type="Proteomes" id="UP000197535"/>
    </source>
</evidence>
<dbReference type="PANTHER" id="PTHR43329">
    <property type="entry name" value="EPOXIDE HYDROLASE"/>
    <property type="match status" value="1"/>
</dbReference>
<dbReference type="InterPro" id="IPR000073">
    <property type="entry name" value="AB_hydrolase_1"/>
</dbReference>
<dbReference type="SUPFAM" id="SSF53474">
    <property type="entry name" value="alpha/beta-Hydrolases"/>
    <property type="match status" value="1"/>
</dbReference>
<protein>
    <submittedName>
        <fullName evidence="2">Alpha/beta hydrolase</fullName>
    </submittedName>
</protein>
<feature type="non-terminal residue" evidence="2">
    <location>
        <position position="272"/>
    </location>
</feature>
<keyword evidence="2" id="KW-0378">Hydrolase</keyword>
<accession>A0A254TKB6</accession>
<dbReference type="Pfam" id="PF00561">
    <property type="entry name" value="Abhydrolase_1"/>
    <property type="match status" value="1"/>
</dbReference>
<dbReference type="PRINTS" id="PR00111">
    <property type="entry name" value="ABHYDROLASE"/>
</dbReference>
<comment type="caution">
    <text evidence="2">The sequence shown here is derived from an EMBL/GenBank/DDBJ whole genome shotgun (WGS) entry which is preliminary data.</text>
</comment>
<dbReference type="GO" id="GO:0016787">
    <property type="term" value="F:hydrolase activity"/>
    <property type="evidence" value="ECO:0007669"/>
    <property type="project" value="UniProtKB-KW"/>
</dbReference>
<dbReference type="AlphaFoldDB" id="A0A254TKB6"/>
<feature type="domain" description="AB hydrolase-1" evidence="1">
    <location>
        <begin position="26"/>
        <end position="261"/>
    </location>
</feature>
<proteinExistence type="predicted"/>
<dbReference type="Proteomes" id="UP000197535">
    <property type="component" value="Unassembled WGS sequence"/>
</dbReference>
<dbReference type="OrthoDB" id="9780765at2"/>
<gene>
    <name evidence="2" type="ORF">AYR66_27040</name>
</gene>
<dbReference type="InterPro" id="IPR029058">
    <property type="entry name" value="AB_hydrolase_fold"/>
</dbReference>
<reference evidence="2 3" key="1">
    <citation type="submission" date="2016-02" db="EMBL/GenBank/DDBJ databases">
        <authorList>
            <person name="Wen L."/>
            <person name="He K."/>
            <person name="Yang H."/>
        </authorList>
    </citation>
    <scope>NUCLEOTIDE SEQUENCE [LARGE SCALE GENOMIC DNA]</scope>
    <source>
        <strain evidence="2 3">TSA40</strain>
    </source>
</reference>
<evidence type="ECO:0000313" key="2">
    <source>
        <dbReference type="EMBL" id="OWW23090.1"/>
    </source>
</evidence>
<organism evidence="2 3">
    <name type="scientific">Noviherbaspirillum denitrificans</name>
    <dbReference type="NCBI Taxonomy" id="1968433"/>
    <lineage>
        <taxon>Bacteria</taxon>
        <taxon>Pseudomonadati</taxon>
        <taxon>Pseudomonadota</taxon>
        <taxon>Betaproteobacteria</taxon>
        <taxon>Burkholderiales</taxon>
        <taxon>Oxalobacteraceae</taxon>
        <taxon>Noviherbaspirillum</taxon>
    </lineage>
</organism>